<dbReference type="RefSeq" id="WP_068498054.1">
    <property type="nucleotide sequence ID" value="NZ_LWQU01000104.1"/>
</dbReference>
<sequence length="239" mass="24345">MILPLTGKLAVVTGGTRGIGAAIAARLLADGARVLVTGTRPGGQGPQGADYFAADFADPDQLEGFATQLAGLGADILVNNAGINKVQPFAEIDPADFARIQQVNVTAPLRLMQAVLPGMRAKGWGRVVNVGSIWGVVSKAGRGSYSAAKFALDGLTAAAAAEVAADGVLVNGVAPGFIDTELTRSVLGEAGIQELVAQVPARRLGRPDEIAAFVAWLAGPDNSFISGQTIAIDGGFTRV</sequence>
<protein>
    <submittedName>
        <fullName evidence="2">Dehydrogenase</fullName>
    </submittedName>
</protein>
<comment type="caution">
    <text evidence="2">The sequence shown here is derived from an EMBL/GenBank/DDBJ whole genome shotgun (WGS) entry which is preliminary data.</text>
</comment>
<dbReference type="FunFam" id="3.40.50.720:FF:000084">
    <property type="entry name" value="Short-chain dehydrogenase reductase"/>
    <property type="match status" value="1"/>
</dbReference>
<dbReference type="PRINTS" id="PR00081">
    <property type="entry name" value="GDHRDH"/>
</dbReference>
<dbReference type="Pfam" id="PF13561">
    <property type="entry name" value="adh_short_C2"/>
    <property type="match status" value="1"/>
</dbReference>
<evidence type="ECO:0000313" key="3">
    <source>
        <dbReference type="Proteomes" id="UP000078543"/>
    </source>
</evidence>
<evidence type="ECO:0000256" key="1">
    <source>
        <dbReference type="ARBA" id="ARBA00006484"/>
    </source>
</evidence>
<dbReference type="CDD" id="cd05233">
    <property type="entry name" value="SDR_c"/>
    <property type="match status" value="1"/>
</dbReference>
<dbReference type="SUPFAM" id="SSF51735">
    <property type="entry name" value="NAD(P)-binding Rossmann-fold domains"/>
    <property type="match status" value="1"/>
</dbReference>
<dbReference type="InterPro" id="IPR020904">
    <property type="entry name" value="Sc_DH/Rdtase_CS"/>
</dbReference>
<dbReference type="Gene3D" id="3.40.50.720">
    <property type="entry name" value="NAD(P)-binding Rossmann-like Domain"/>
    <property type="match status" value="1"/>
</dbReference>
<dbReference type="PANTHER" id="PTHR42879">
    <property type="entry name" value="3-OXOACYL-(ACYL-CARRIER-PROTEIN) REDUCTASE"/>
    <property type="match status" value="1"/>
</dbReference>
<accession>A0A178MW22</accession>
<dbReference type="PRINTS" id="PR00080">
    <property type="entry name" value="SDRFAMILY"/>
</dbReference>
<organism evidence="2 3">
    <name type="scientific">Magnetospirillum moscoviense</name>
    <dbReference type="NCBI Taxonomy" id="1437059"/>
    <lineage>
        <taxon>Bacteria</taxon>
        <taxon>Pseudomonadati</taxon>
        <taxon>Pseudomonadota</taxon>
        <taxon>Alphaproteobacteria</taxon>
        <taxon>Rhodospirillales</taxon>
        <taxon>Rhodospirillaceae</taxon>
        <taxon>Magnetospirillum</taxon>
    </lineage>
</organism>
<dbReference type="InterPro" id="IPR002347">
    <property type="entry name" value="SDR_fam"/>
</dbReference>
<evidence type="ECO:0000313" key="2">
    <source>
        <dbReference type="EMBL" id="OAN55020.1"/>
    </source>
</evidence>
<dbReference type="PROSITE" id="PS00061">
    <property type="entry name" value="ADH_SHORT"/>
    <property type="match status" value="1"/>
</dbReference>
<proteinExistence type="inferred from homology"/>
<dbReference type="EMBL" id="LWQU01000104">
    <property type="protein sequence ID" value="OAN55020.1"/>
    <property type="molecule type" value="Genomic_DNA"/>
</dbReference>
<keyword evidence="3" id="KW-1185">Reference proteome</keyword>
<dbReference type="STRING" id="1437059.A6A05_00225"/>
<dbReference type="GO" id="GO:0032787">
    <property type="term" value="P:monocarboxylic acid metabolic process"/>
    <property type="evidence" value="ECO:0007669"/>
    <property type="project" value="UniProtKB-ARBA"/>
</dbReference>
<comment type="similarity">
    <text evidence="1">Belongs to the short-chain dehydrogenases/reductases (SDR) family.</text>
</comment>
<name>A0A178MW22_9PROT</name>
<dbReference type="OrthoDB" id="9804774at2"/>
<dbReference type="AlphaFoldDB" id="A0A178MW22"/>
<dbReference type="Proteomes" id="UP000078543">
    <property type="component" value="Unassembled WGS sequence"/>
</dbReference>
<dbReference type="PANTHER" id="PTHR42879:SF2">
    <property type="entry name" value="3-OXOACYL-[ACYL-CARRIER-PROTEIN] REDUCTASE FABG"/>
    <property type="match status" value="1"/>
</dbReference>
<dbReference type="InterPro" id="IPR050259">
    <property type="entry name" value="SDR"/>
</dbReference>
<dbReference type="InterPro" id="IPR036291">
    <property type="entry name" value="NAD(P)-bd_dom_sf"/>
</dbReference>
<reference evidence="2 3" key="1">
    <citation type="submission" date="2016-04" db="EMBL/GenBank/DDBJ databases">
        <title>Draft genome sequence of freshwater magnetotactic bacteria Magnetospirillum marisnigri SP-1 and Magnetospirillum moscoviense BB-1.</title>
        <authorList>
            <person name="Koziaeva V."/>
            <person name="Dziuba M.V."/>
            <person name="Ivanov T.M."/>
            <person name="Kuznetsov B."/>
            <person name="Grouzdev D.S."/>
        </authorList>
    </citation>
    <scope>NUCLEOTIDE SEQUENCE [LARGE SCALE GENOMIC DNA]</scope>
    <source>
        <strain evidence="2 3">BB-1</strain>
    </source>
</reference>
<gene>
    <name evidence="2" type="ORF">A6A05_00225</name>
</gene>